<dbReference type="Proteomes" id="UP000233332">
    <property type="component" value="Unassembled WGS sequence"/>
</dbReference>
<keyword evidence="1" id="KW-0472">Membrane</keyword>
<dbReference type="AlphaFoldDB" id="A0A2N3L6V8"/>
<dbReference type="RefSeq" id="WP_101302471.1">
    <property type="nucleotide sequence ID" value="NZ_NXGX01000004.1"/>
</dbReference>
<proteinExistence type="predicted"/>
<keyword evidence="3" id="KW-1185">Reference proteome</keyword>
<keyword evidence="1" id="KW-1133">Transmembrane helix</keyword>
<organism evidence="2 3">
    <name type="scientific">Thalassospira lohafexi</name>
    <dbReference type="NCBI Taxonomy" id="744227"/>
    <lineage>
        <taxon>Bacteria</taxon>
        <taxon>Pseudomonadati</taxon>
        <taxon>Pseudomonadota</taxon>
        <taxon>Alphaproteobacteria</taxon>
        <taxon>Rhodospirillales</taxon>
        <taxon>Thalassospiraceae</taxon>
        <taxon>Thalassospira</taxon>
    </lineage>
</organism>
<evidence type="ECO:0000256" key="1">
    <source>
        <dbReference type="SAM" id="Phobius"/>
    </source>
</evidence>
<evidence type="ECO:0000313" key="3">
    <source>
        <dbReference type="Proteomes" id="UP000233332"/>
    </source>
</evidence>
<name>A0A2N3L6V8_9PROT</name>
<protein>
    <submittedName>
        <fullName evidence="2">Uncharacterized protein</fullName>
    </submittedName>
</protein>
<keyword evidence="1" id="KW-0812">Transmembrane</keyword>
<accession>A0A2N3L6V8</accession>
<reference evidence="2 3" key="1">
    <citation type="submission" date="2017-09" db="EMBL/GenBank/DDBJ databases">
        <title>Biodiversity and function of Thalassospira species in the particle-attached aromatic-hydrocarbon-degrading consortia from the surface seawater of the China South Sea.</title>
        <authorList>
            <person name="Dong C."/>
            <person name="Lai Q."/>
            <person name="Shao Z."/>
        </authorList>
    </citation>
    <scope>NUCLEOTIDE SEQUENCE [LARGE SCALE GENOMIC DNA]</scope>
    <source>
        <strain evidence="2 3">139Z-12</strain>
    </source>
</reference>
<sequence length="119" mass="13189">MIPPKELKHEVIAELNLFECIRTNVITSENSVAACLWTDEKKVVGFFINTASSSLSLVGLILAQCVFFLVSSLTFICRSYGKNKSKSIPIADGLHRVSDNNSDRLEAECSTAKMCQFVR</sequence>
<evidence type="ECO:0000313" key="2">
    <source>
        <dbReference type="EMBL" id="PKR58512.1"/>
    </source>
</evidence>
<comment type="caution">
    <text evidence="2">The sequence shown here is derived from an EMBL/GenBank/DDBJ whole genome shotgun (WGS) entry which is preliminary data.</text>
</comment>
<dbReference type="EMBL" id="NXGX01000004">
    <property type="protein sequence ID" value="PKR58512.1"/>
    <property type="molecule type" value="Genomic_DNA"/>
</dbReference>
<gene>
    <name evidence="2" type="ORF">COO92_12360</name>
</gene>
<feature type="transmembrane region" description="Helical" evidence="1">
    <location>
        <begin position="55"/>
        <end position="77"/>
    </location>
</feature>